<organism evidence="1 2">
    <name type="scientific">Pseudomonas cremoris</name>
    <dbReference type="NCBI Taxonomy" id="2724178"/>
    <lineage>
        <taxon>Bacteria</taxon>
        <taxon>Pseudomonadati</taxon>
        <taxon>Pseudomonadota</taxon>
        <taxon>Gammaproteobacteria</taxon>
        <taxon>Pseudomonadales</taxon>
        <taxon>Pseudomonadaceae</taxon>
        <taxon>Pseudomonas</taxon>
    </lineage>
</organism>
<protein>
    <submittedName>
        <fullName evidence="1">Conjugal transfer transcriptional regulator TraJ</fullName>
    </submittedName>
</protein>
<accession>A0ABR6THX2</accession>
<dbReference type="InterPro" id="IPR053842">
    <property type="entry name" value="NikA-like"/>
</dbReference>
<proteinExistence type="predicted"/>
<keyword evidence="2" id="KW-1185">Reference proteome</keyword>
<dbReference type="EMBL" id="JAAXCZ010000026">
    <property type="protein sequence ID" value="MBC2385331.1"/>
    <property type="molecule type" value="Genomic_DNA"/>
</dbReference>
<dbReference type="Pfam" id="PF21983">
    <property type="entry name" value="NikA-like"/>
    <property type="match status" value="1"/>
</dbReference>
<dbReference type="Proteomes" id="UP000534677">
    <property type="component" value="Unassembled WGS sequence"/>
</dbReference>
<dbReference type="NCBIfam" id="NF010451">
    <property type="entry name" value="PRK13877.1"/>
    <property type="match status" value="1"/>
</dbReference>
<evidence type="ECO:0000313" key="2">
    <source>
        <dbReference type="Proteomes" id="UP000534677"/>
    </source>
</evidence>
<comment type="caution">
    <text evidence="1">The sequence shown here is derived from an EMBL/GenBank/DDBJ whole genome shotgun (WGS) entry which is preliminary data.</text>
</comment>
<gene>
    <name evidence="1" type="primary">traJ</name>
    <name evidence="1" type="ORF">HF209_30715</name>
</gene>
<sequence length="124" mass="13790">MDQKPPLPKTATRKNSPCIRVWCMPEEKKLIDQNAKNVGLSTSTYLRNIGIGIEVKGILDQKAVGDMAKVNADLGRLGGLLKMWLSNDERLAMFNQEQVKASILEALGKIKTAQDELLKTVKRL</sequence>
<name>A0ABR6THX2_9PSED</name>
<reference evidence="1 2" key="1">
    <citation type="submission" date="2020-04" db="EMBL/GenBank/DDBJ databases">
        <title>Pseudomonas crami sp. nov., a novel proteolytic bacterial species isolated from cream.</title>
        <authorList>
            <person name="Hofmann K."/>
            <person name="Woller A."/>
            <person name="Huptas C."/>
            <person name="Wenning M."/>
            <person name="Scherer S."/>
            <person name="Doll E.V."/>
        </authorList>
    </citation>
    <scope>NUCLEOTIDE SEQUENCE [LARGE SCALE GENOMIC DNA]</scope>
    <source>
        <strain evidence="1 2">WS 5096</strain>
    </source>
</reference>
<dbReference type="RefSeq" id="WP_185710782.1">
    <property type="nucleotide sequence ID" value="NZ_JAAXCZ010000026.1"/>
</dbReference>
<evidence type="ECO:0000313" key="1">
    <source>
        <dbReference type="EMBL" id="MBC2385331.1"/>
    </source>
</evidence>